<proteinExistence type="inferred from homology"/>
<name>A0A3N4D7P3_9ACTN</name>
<dbReference type="GO" id="GO:0022625">
    <property type="term" value="C:cytosolic large ribosomal subunit"/>
    <property type="evidence" value="ECO:0007669"/>
    <property type="project" value="TreeGrafter"/>
</dbReference>
<accession>A0A3N4D7P3</accession>
<reference evidence="9 10" key="1">
    <citation type="submission" date="2018-12" db="EMBL/GenBank/DDBJ databases">
        <authorList>
            <consortium name="Pathogen Informatics"/>
        </authorList>
    </citation>
    <scope>NUCLEOTIDE SEQUENCE [LARGE SCALE GENOMIC DNA]</scope>
    <source>
        <strain evidence="9 10">NCTC12967</strain>
    </source>
</reference>
<dbReference type="PANTHER" id="PTHR33343">
    <property type="entry name" value="54S RIBOSOMAL PROTEIN BL35M"/>
    <property type="match status" value="1"/>
</dbReference>
<evidence type="ECO:0000256" key="1">
    <source>
        <dbReference type="ARBA" id="ARBA00006598"/>
    </source>
</evidence>
<comment type="similarity">
    <text evidence="1 5 6">Belongs to the bacterial ribosomal protein bL35 family.</text>
</comment>
<evidence type="ECO:0000313" key="10">
    <source>
        <dbReference type="Proteomes" id="UP000273044"/>
    </source>
</evidence>
<dbReference type="InterPro" id="IPR037229">
    <property type="entry name" value="Ribosomal_bL35_sf"/>
</dbReference>
<dbReference type="NCBIfam" id="TIGR00001">
    <property type="entry name" value="rpmI_bact"/>
    <property type="match status" value="1"/>
</dbReference>
<dbReference type="AlphaFoldDB" id="A0A3N4D7P3"/>
<evidence type="ECO:0000313" key="9">
    <source>
        <dbReference type="EMBL" id="VEH70678.1"/>
    </source>
</evidence>
<dbReference type="PRINTS" id="PR00064">
    <property type="entry name" value="RIBOSOMALL35"/>
</dbReference>
<organism evidence="9 10">
    <name type="scientific">Arachnia propionica</name>
    <dbReference type="NCBI Taxonomy" id="1750"/>
    <lineage>
        <taxon>Bacteria</taxon>
        <taxon>Bacillati</taxon>
        <taxon>Actinomycetota</taxon>
        <taxon>Actinomycetes</taxon>
        <taxon>Propionibacteriales</taxon>
        <taxon>Propionibacteriaceae</taxon>
        <taxon>Arachnia</taxon>
    </lineage>
</organism>
<dbReference type="InterPro" id="IPR021137">
    <property type="entry name" value="Ribosomal_bL35-like"/>
</dbReference>
<dbReference type="Proteomes" id="UP000677180">
    <property type="component" value="Chromosome"/>
</dbReference>
<dbReference type="EMBL" id="CP072385">
    <property type="protein sequence ID" value="QUC12181.1"/>
    <property type="molecule type" value="Genomic_DNA"/>
</dbReference>
<dbReference type="Proteomes" id="UP000273044">
    <property type="component" value="Chromosome"/>
</dbReference>
<feature type="region of interest" description="Disordered" evidence="7">
    <location>
        <begin position="47"/>
        <end position="68"/>
    </location>
</feature>
<evidence type="ECO:0000256" key="4">
    <source>
        <dbReference type="ARBA" id="ARBA00071664"/>
    </source>
</evidence>
<evidence type="ECO:0000256" key="3">
    <source>
        <dbReference type="ARBA" id="ARBA00023274"/>
    </source>
</evidence>
<evidence type="ECO:0000256" key="5">
    <source>
        <dbReference type="HAMAP-Rule" id="MF_00514"/>
    </source>
</evidence>
<dbReference type="GO" id="GO:0003735">
    <property type="term" value="F:structural constituent of ribosome"/>
    <property type="evidence" value="ECO:0007669"/>
    <property type="project" value="InterPro"/>
</dbReference>
<dbReference type="GO" id="GO:0006412">
    <property type="term" value="P:translation"/>
    <property type="evidence" value="ECO:0007669"/>
    <property type="project" value="UniProtKB-UniRule"/>
</dbReference>
<dbReference type="FunFam" id="4.10.410.60:FF:000001">
    <property type="entry name" value="50S ribosomal protein L35"/>
    <property type="match status" value="1"/>
</dbReference>
<dbReference type="RefSeq" id="WP_014847033.1">
    <property type="nucleotide sequence ID" value="NZ_CAJZDL010000039.1"/>
</dbReference>
<feature type="compositionally biased region" description="Basic residues" evidence="7">
    <location>
        <begin position="1"/>
        <end position="15"/>
    </location>
</feature>
<evidence type="ECO:0000256" key="6">
    <source>
        <dbReference type="RuleBase" id="RU000568"/>
    </source>
</evidence>
<dbReference type="OrthoDB" id="9804851at2"/>
<keyword evidence="2 5" id="KW-0689">Ribosomal protein</keyword>
<dbReference type="EMBL" id="LR134406">
    <property type="protein sequence ID" value="VEH70678.1"/>
    <property type="molecule type" value="Genomic_DNA"/>
</dbReference>
<keyword evidence="10" id="KW-1185">Reference proteome</keyword>
<evidence type="ECO:0000256" key="7">
    <source>
        <dbReference type="SAM" id="MobiDB-lite"/>
    </source>
</evidence>
<dbReference type="InterPro" id="IPR001706">
    <property type="entry name" value="Ribosomal_bL35"/>
</dbReference>
<evidence type="ECO:0000256" key="2">
    <source>
        <dbReference type="ARBA" id="ARBA00022980"/>
    </source>
</evidence>
<gene>
    <name evidence="5 9" type="primary">rpmI</name>
    <name evidence="8" type="ORF">J5A53_05690</name>
    <name evidence="9" type="ORF">NCTC12967_01983</name>
</gene>
<dbReference type="PANTHER" id="PTHR33343:SF1">
    <property type="entry name" value="LARGE RIBOSOMAL SUBUNIT PROTEIN BL35M"/>
    <property type="match status" value="1"/>
</dbReference>
<dbReference type="GeneID" id="64407435"/>
<dbReference type="OMA" id="PKIKTHR"/>
<dbReference type="HAMAP" id="MF_00514">
    <property type="entry name" value="Ribosomal_bL35"/>
    <property type="match status" value="1"/>
</dbReference>
<dbReference type="Pfam" id="PF01632">
    <property type="entry name" value="Ribosomal_L35p"/>
    <property type="match status" value="1"/>
</dbReference>
<sequence length="68" mass="7425">MPKMKSHSGTKKRVKVTGSGKLMHRQANLGHLNAHKSSKRLRRLKGNTEMAGSDLKQAKALLAGHPGR</sequence>
<feature type="region of interest" description="Disordered" evidence="7">
    <location>
        <begin position="1"/>
        <end position="21"/>
    </location>
</feature>
<dbReference type="SUPFAM" id="SSF143034">
    <property type="entry name" value="L35p-like"/>
    <property type="match status" value="1"/>
</dbReference>
<dbReference type="Gene3D" id="4.10.410.60">
    <property type="match status" value="1"/>
</dbReference>
<protein>
    <recommendedName>
        <fullName evidence="4 5">Large ribosomal subunit protein bL35</fullName>
    </recommendedName>
</protein>
<evidence type="ECO:0000313" key="8">
    <source>
        <dbReference type="EMBL" id="QUC12181.1"/>
    </source>
</evidence>
<reference evidence="8" key="2">
    <citation type="submission" date="2021-03" db="EMBL/GenBank/DDBJ databases">
        <title>Human Oral Microbial Genomes.</title>
        <authorList>
            <person name="Johnston C.D."/>
            <person name="Chen T."/>
            <person name="Dewhirst F.E."/>
        </authorList>
    </citation>
    <scope>NUCLEOTIDE SEQUENCE</scope>
    <source>
        <strain evidence="8">F0714</strain>
    </source>
</reference>
<keyword evidence="3 5" id="KW-0687">Ribonucleoprotein</keyword>